<evidence type="ECO:0000256" key="2">
    <source>
        <dbReference type="ARBA" id="ARBA00008927"/>
    </source>
</evidence>
<evidence type="ECO:0000256" key="6">
    <source>
        <dbReference type="ARBA" id="ARBA00022741"/>
    </source>
</evidence>
<evidence type="ECO:0000256" key="8">
    <source>
        <dbReference type="ARBA" id="ARBA00022917"/>
    </source>
</evidence>
<reference evidence="13 14" key="1">
    <citation type="submission" date="2020-10" db="EMBL/GenBank/DDBJ databases">
        <title>The Coptis chinensis genome and diversification of protoberbering-type alkaloids.</title>
        <authorList>
            <person name="Wang B."/>
            <person name="Shu S."/>
            <person name="Song C."/>
            <person name="Liu Y."/>
        </authorList>
    </citation>
    <scope>NUCLEOTIDE SEQUENCE [LARGE SCALE GENOMIC DNA]</scope>
    <source>
        <strain evidence="13">HL-2020</strain>
        <tissue evidence="13">Leaf</tissue>
    </source>
</reference>
<keyword evidence="14" id="KW-1185">Reference proteome</keyword>
<dbReference type="AlphaFoldDB" id="A0A835LND0"/>
<keyword evidence="4" id="KW-0963">Cytoplasm</keyword>
<keyword evidence="9" id="KW-0030">Aminoacyl-tRNA synthetase</keyword>
<evidence type="ECO:0000256" key="1">
    <source>
        <dbReference type="ARBA" id="ARBA00004496"/>
    </source>
</evidence>
<evidence type="ECO:0000256" key="10">
    <source>
        <dbReference type="ARBA" id="ARBA00030865"/>
    </source>
</evidence>
<dbReference type="FunFam" id="2.40.240.10:FF:000004">
    <property type="entry name" value="Glutamyl-tRNA synthetase, cytoplasmic"/>
    <property type="match status" value="1"/>
</dbReference>
<dbReference type="GO" id="GO:0005829">
    <property type="term" value="C:cytosol"/>
    <property type="evidence" value="ECO:0007669"/>
    <property type="project" value="TreeGrafter"/>
</dbReference>
<dbReference type="InterPro" id="IPR050132">
    <property type="entry name" value="Gln/Glu-tRNA_Ligase"/>
</dbReference>
<evidence type="ECO:0000313" key="14">
    <source>
        <dbReference type="Proteomes" id="UP000631114"/>
    </source>
</evidence>
<evidence type="ECO:0000256" key="9">
    <source>
        <dbReference type="ARBA" id="ARBA00023146"/>
    </source>
</evidence>
<dbReference type="GO" id="GO:0005524">
    <property type="term" value="F:ATP binding"/>
    <property type="evidence" value="ECO:0007669"/>
    <property type="project" value="UniProtKB-KW"/>
</dbReference>
<dbReference type="SUPFAM" id="SSF50715">
    <property type="entry name" value="Ribosomal protein L25-like"/>
    <property type="match status" value="1"/>
</dbReference>
<evidence type="ECO:0000313" key="13">
    <source>
        <dbReference type="EMBL" id="KAF9593621.1"/>
    </source>
</evidence>
<comment type="similarity">
    <text evidence="2">Belongs to the class-I aminoacyl-tRNA synthetase family. Glutamate--tRNA ligase type 2 subfamily.</text>
</comment>
<organism evidence="13 14">
    <name type="scientific">Coptis chinensis</name>
    <dbReference type="NCBI Taxonomy" id="261450"/>
    <lineage>
        <taxon>Eukaryota</taxon>
        <taxon>Viridiplantae</taxon>
        <taxon>Streptophyta</taxon>
        <taxon>Embryophyta</taxon>
        <taxon>Tracheophyta</taxon>
        <taxon>Spermatophyta</taxon>
        <taxon>Magnoliopsida</taxon>
        <taxon>Ranunculales</taxon>
        <taxon>Ranunculaceae</taxon>
        <taxon>Coptidoideae</taxon>
        <taxon>Coptis</taxon>
    </lineage>
</organism>
<dbReference type="GO" id="GO:0006424">
    <property type="term" value="P:glutamyl-tRNA aminoacylation"/>
    <property type="evidence" value="ECO:0007669"/>
    <property type="project" value="TreeGrafter"/>
</dbReference>
<dbReference type="PANTHER" id="PTHR43097:SF5">
    <property type="entry name" value="GLUTAMATE--TRNA LIGASE"/>
    <property type="match status" value="1"/>
</dbReference>
<evidence type="ECO:0000256" key="11">
    <source>
        <dbReference type="ARBA" id="ARBA00048351"/>
    </source>
</evidence>
<evidence type="ECO:0000256" key="3">
    <source>
        <dbReference type="ARBA" id="ARBA00012835"/>
    </source>
</evidence>
<evidence type="ECO:0000256" key="4">
    <source>
        <dbReference type="ARBA" id="ARBA00022490"/>
    </source>
</evidence>
<proteinExistence type="inferred from homology"/>
<keyword evidence="8" id="KW-0648">Protein biosynthesis</keyword>
<keyword evidence="7" id="KW-0067">ATP-binding</keyword>
<evidence type="ECO:0000256" key="5">
    <source>
        <dbReference type="ARBA" id="ARBA00022598"/>
    </source>
</evidence>
<keyword evidence="5" id="KW-0436">Ligase</keyword>
<accession>A0A835LND0</accession>
<dbReference type="EC" id="6.1.1.17" evidence="3"/>
<name>A0A835LND0_9MAGN</name>
<dbReference type="GO" id="GO:0017102">
    <property type="term" value="C:methionyl glutamyl tRNA synthetase complex"/>
    <property type="evidence" value="ECO:0007669"/>
    <property type="project" value="TreeGrafter"/>
</dbReference>
<sequence length="137" mass="15524">MDWGNAVINEIGKDNDGTVTQLTGVLHPEGSVKTTKWKLTWLPETDELVKLLLVGFDYLITKKKLEEGEDFLDVLNPSTKKETLALGDSNMHNLQRGEILQLERKGHFICDVPYFRSSKPIVLLSFPDGRQRTSLLK</sequence>
<dbReference type="InterPro" id="IPR049437">
    <property type="entry name" value="tRNA-synt_1c_C2"/>
</dbReference>
<feature type="domain" description="tRNA synthetases class I (E and Q) anti-codon binding" evidence="12">
    <location>
        <begin position="38"/>
        <end position="111"/>
    </location>
</feature>
<evidence type="ECO:0000256" key="7">
    <source>
        <dbReference type="ARBA" id="ARBA00022840"/>
    </source>
</evidence>
<protein>
    <recommendedName>
        <fullName evidence="3">glutamate--tRNA ligase</fullName>
        <ecNumber evidence="3">6.1.1.17</ecNumber>
    </recommendedName>
    <alternativeName>
        <fullName evidence="10">Glutamyl-tRNA synthetase</fullName>
    </alternativeName>
</protein>
<gene>
    <name evidence="13" type="ORF">IFM89_024305</name>
</gene>
<dbReference type="Gene3D" id="2.40.240.10">
    <property type="entry name" value="Ribosomal Protein L25, Chain P"/>
    <property type="match status" value="1"/>
</dbReference>
<dbReference type="InterPro" id="IPR020056">
    <property type="entry name" value="Rbsml_bL25/Gln-tRNA_synth_N"/>
</dbReference>
<dbReference type="Pfam" id="PF20974">
    <property type="entry name" value="tRNA-synt_1c_C2"/>
    <property type="match status" value="1"/>
</dbReference>
<comment type="caution">
    <text evidence="13">The sequence shown here is derived from an EMBL/GenBank/DDBJ whole genome shotgun (WGS) entry which is preliminary data.</text>
</comment>
<dbReference type="Proteomes" id="UP000631114">
    <property type="component" value="Unassembled WGS sequence"/>
</dbReference>
<keyword evidence="6" id="KW-0547">Nucleotide-binding</keyword>
<dbReference type="OrthoDB" id="10250478at2759"/>
<comment type="catalytic activity">
    <reaction evidence="11">
        <text>tRNA(Glu) + L-glutamate + ATP = L-glutamyl-tRNA(Glu) + AMP + diphosphate</text>
        <dbReference type="Rhea" id="RHEA:23540"/>
        <dbReference type="Rhea" id="RHEA-COMP:9663"/>
        <dbReference type="Rhea" id="RHEA-COMP:9680"/>
        <dbReference type="ChEBI" id="CHEBI:29985"/>
        <dbReference type="ChEBI" id="CHEBI:30616"/>
        <dbReference type="ChEBI" id="CHEBI:33019"/>
        <dbReference type="ChEBI" id="CHEBI:78442"/>
        <dbReference type="ChEBI" id="CHEBI:78520"/>
        <dbReference type="ChEBI" id="CHEBI:456215"/>
        <dbReference type="EC" id="6.1.1.17"/>
    </reaction>
</comment>
<dbReference type="EMBL" id="JADFTS010000008">
    <property type="protein sequence ID" value="KAF9593621.1"/>
    <property type="molecule type" value="Genomic_DNA"/>
</dbReference>
<evidence type="ECO:0000259" key="12">
    <source>
        <dbReference type="Pfam" id="PF20974"/>
    </source>
</evidence>
<dbReference type="GO" id="GO:0004818">
    <property type="term" value="F:glutamate-tRNA ligase activity"/>
    <property type="evidence" value="ECO:0007669"/>
    <property type="project" value="UniProtKB-EC"/>
</dbReference>
<dbReference type="InterPro" id="IPR011035">
    <property type="entry name" value="Ribosomal_bL25/Gln-tRNA_synth"/>
</dbReference>
<dbReference type="PANTHER" id="PTHR43097">
    <property type="entry name" value="GLUTAMINE-TRNA LIGASE"/>
    <property type="match status" value="1"/>
</dbReference>
<comment type="subcellular location">
    <subcellularLocation>
        <location evidence="1">Cytoplasm</location>
    </subcellularLocation>
</comment>